<dbReference type="Proteomes" id="UP000242287">
    <property type="component" value="Unassembled WGS sequence"/>
</dbReference>
<dbReference type="AlphaFoldDB" id="A0A2A9NE10"/>
<accession>A0A2A9NE10</accession>
<gene>
    <name evidence="3" type="ORF">AMATHDRAFT_51340</name>
</gene>
<feature type="coiled-coil region" evidence="1">
    <location>
        <begin position="72"/>
        <end position="150"/>
    </location>
</feature>
<feature type="region of interest" description="Disordered" evidence="2">
    <location>
        <begin position="41"/>
        <end position="60"/>
    </location>
</feature>
<keyword evidence="1" id="KW-0175">Coiled coil</keyword>
<evidence type="ECO:0000256" key="1">
    <source>
        <dbReference type="SAM" id="Coils"/>
    </source>
</evidence>
<reference evidence="3 4" key="1">
    <citation type="submission" date="2014-02" db="EMBL/GenBank/DDBJ databases">
        <title>Transposable element dynamics among asymbiotic and ectomycorrhizal Amanita fungi.</title>
        <authorList>
            <consortium name="DOE Joint Genome Institute"/>
            <person name="Hess J."/>
            <person name="Skrede I."/>
            <person name="Wolfe B."/>
            <person name="LaButti K."/>
            <person name="Ohm R.A."/>
            <person name="Grigoriev I.V."/>
            <person name="Pringle A."/>
        </authorList>
    </citation>
    <scope>NUCLEOTIDE SEQUENCE [LARGE SCALE GENOMIC DNA]</scope>
    <source>
        <strain evidence="3 4">SKay4041</strain>
    </source>
</reference>
<feature type="region of interest" description="Disordered" evidence="2">
    <location>
        <begin position="177"/>
        <end position="196"/>
    </location>
</feature>
<feature type="non-terminal residue" evidence="3">
    <location>
        <position position="1"/>
    </location>
</feature>
<sequence>LRPNNAIKVEEVTKQYSDTVTVFNKQIDDILFNDYYEEQRKRADEEHDRRVGAETERDEIKRDAQHQIDAIRDQANRDTMEAQREIAEKERKLQEMSRMLQEMQCLLDEDAQRRAQEAVQHRIDEVVRAKEATENRVQMAVNELEKEANKPIQHRVKSDRDQVREKSIKRGIAKTLRNAVNPEGSQEASTSTPNGENFFLIMHIS</sequence>
<protein>
    <submittedName>
        <fullName evidence="3">Uncharacterized protein</fullName>
    </submittedName>
</protein>
<keyword evidence="4" id="KW-1185">Reference proteome</keyword>
<proteinExistence type="predicted"/>
<feature type="compositionally biased region" description="Polar residues" evidence="2">
    <location>
        <begin position="183"/>
        <end position="195"/>
    </location>
</feature>
<name>A0A2A9NE10_9AGAR</name>
<evidence type="ECO:0000313" key="3">
    <source>
        <dbReference type="EMBL" id="PFH46006.1"/>
    </source>
</evidence>
<evidence type="ECO:0000313" key="4">
    <source>
        <dbReference type="Proteomes" id="UP000242287"/>
    </source>
</evidence>
<dbReference type="EMBL" id="KZ302254">
    <property type="protein sequence ID" value="PFH46006.1"/>
    <property type="molecule type" value="Genomic_DNA"/>
</dbReference>
<organism evidence="3 4">
    <name type="scientific">Amanita thiersii Skay4041</name>
    <dbReference type="NCBI Taxonomy" id="703135"/>
    <lineage>
        <taxon>Eukaryota</taxon>
        <taxon>Fungi</taxon>
        <taxon>Dikarya</taxon>
        <taxon>Basidiomycota</taxon>
        <taxon>Agaricomycotina</taxon>
        <taxon>Agaricomycetes</taxon>
        <taxon>Agaricomycetidae</taxon>
        <taxon>Agaricales</taxon>
        <taxon>Pluteineae</taxon>
        <taxon>Amanitaceae</taxon>
        <taxon>Amanita</taxon>
    </lineage>
</organism>
<evidence type="ECO:0000256" key="2">
    <source>
        <dbReference type="SAM" id="MobiDB-lite"/>
    </source>
</evidence>